<keyword evidence="2" id="KW-0378">Hydrolase</keyword>
<dbReference type="EMBL" id="AAVP02000014">
    <property type="protein sequence ID" value="EDK23474.1"/>
    <property type="molecule type" value="Genomic_DNA"/>
</dbReference>
<name>A5KPY2_9FIRM</name>
<dbReference type="EC" id="3.-.-.-" evidence="2"/>
<dbReference type="Proteomes" id="UP000003577">
    <property type="component" value="Unassembled WGS sequence"/>
</dbReference>
<evidence type="ECO:0000313" key="3">
    <source>
        <dbReference type="Proteomes" id="UP000003577"/>
    </source>
</evidence>
<organism evidence="2 3">
    <name type="scientific">[Ruminococcus] torques ATCC 27756</name>
    <dbReference type="NCBI Taxonomy" id="411460"/>
    <lineage>
        <taxon>Bacteria</taxon>
        <taxon>Bacillati</taxon>
        <taxon>Bacillota</taxon>
        <taxon>Clostridia</taxon>
        <taxon>Lachnospirales</taxon>
        <taxon>Lachnospiraceae</taxon>
        <taxon>Mediterraneibacter</taxon>
    </lineage>
</organism>
<keyword evidence="1" id="KW-0732">Signal</keyword>
<dbReference type="AlphaFoldDB" id="A5KPY2"/>
<reference evidence="2 3" key="1">
    <citation type="submission" date="2007-03" db="EMBL/GenBank/DDBJ databases">
        <authorList>
            <person name="Fulton L."/>
            <person name="Clifton S."/>
            <person name="Fulton B."/>
            <person name="Xu J."/>
            <person name="Minx P."/>
            <person name="Pepin K.H."/>
            <person name="Johnson M."/>
            <person name="Thiruvilangam P."/>
            <person name="Bhonagiri V."/>
            <person name="Nash W.E."/>
            <person name="Mardis E.R."/>
            <person name="Wilson R.K."/>
        </authorList>
    </citation>
    <scope>NUCLEOTIDE SEQUENCE [LARGE SCALE GENOMIC DNA]</scope>
    <source>
        <strain evidence="2 3">ATCC 27756</strain>
    </source>
</reference>
<gene>
    <name evidence="2" type="ORF">RUMTOR_02318</name>
</gene>
<feature type="chain" id="PRO_5002684614" evidence="1">
    <location>
        <begin position="28"/>
        <end position="91"/>
    </location>
</feature>
<evidence type="ECO:0000313" key="2">
    <source>
        <dbReference type="EMBL" id="EDK23474.1"/>
    </source>
</evidence>
<protein>
    <submittedName>
        <fullName evidence="2">Putative polysaccharide deacetylase PdaA</fullName>
        <ecNumber evidence="2">3.-.-.-</ecNumber>
    </submittedName>
</protein>
<sequence length="91" mass="9981">MFSNISKKTFFLLPALFLSSYVIGAGAGSLTSAAAEGNWGLSFHEENTPPTANASTDELAQYDAYYMQDTDEKILYLTFDAGYENGNTEKF</sequence>
<comment type="caution">
    <text evidence="2">The sequence shown here is derived from an EMBL/GenBank/DDBJ whole genome shotgun (WGS) entry which is preliminary data.</text>
</comment>
<feature type="signal peptide" evidence="1">
    <location>
        <begin position="1"/>
        <end position="27"/>
    </location>
</feature>
<reference evidence="2 3" key="2">
    <citation type="submission" date="2007-04" db="EMBL/GenBank/DDBJ databases">
        <title>Draft genome sequence of Ruminococcus torques (ATCC 27756).</title>
        <authorList>
            <person name="Sudarsanam P."/>
            <person name="Ley R."/>
            <person name="Guruge J."/>
            <person name="Turnbaugh P.J."/>
            <person name="Mahowald M."/>
            <person name="Liep D."/>
            <person name="Gordon J."/>
        </authorList>
    </citation>
    <scope>NUCLEOTIDE SEQUENCE [LARGE SCALE GENOMIC DNA]</scope>
    <source>
        <strain evidence="2 3">ATCC 27756</strain>
    </source>
</reference>
<proteinExistence type="predicted"/>
<dbReference type="GO" id="GO:0016787">
    <property type="term" value="F:hydrolase activity"/>
    <property type="evidence" value="ECO:0007669"/>
    <property type="project" value="UniProtKB-KW"/>
</dbReference>
<accession>A5KPY2</accession>
<evidence type="ECO:0000256" key="1">
    <source>
        <dbReference type="SAM" id="SignalP"/>
    </source>
</evidence>
<dbReference type="HOGENOM" id="CLU_2425115_0_0_9"/>
<dbReference type="PaxDb" id="411460-RUMTOR_02318"/>